<accession>A0A4U2Z276</accession>
<evidence type="ECO:0000313" key="2">
    <source>
        <dbReference type="EMBL" id="TKI68159.1"/>
    </source>
</evidence>
<name>A0A4U2Z276_9BACT</name>
<protein>
    <recommendedName>
        <fullName evidence="4">Porin family protein</fullName>
    </recommendedName>
</protein>
<gene>
    <name evidence="2" type="ORF">FCU45_11455</name>
</gene>
<keyword evidence="1" id="KW-0732">Signal</keyword>
<feature type="signal peptide" evidence="1">
    <location>
        <begin position="1"/>
        <end position="20"/>
    </location>
</feature>
<dbReference type="RefSeq" id="WP_137015441.1">
    <property type="nucleotide sequence ID" value="NZ_SZPX01000010.1"/>
</dbReference>
<evidence type="ECO:0008006" key="4">
    <source>
        <dbReference type="Google" id="ProtNLM"/>
    </source>
</evidence>
<dbReference type="OrthoDB" id="5333972at2"/>
<evidence type="ECO:0000256" key="1">
    <source>
        <dbReference type="SAM" id="SignalP"/>
    </source>
</evidence>
<proteinExistence type="predicted"/>
<dbReference type="AlphaFoldDB" id="A0A4U2Z276"/>
<comment type="caution">
    <text evidence="2">The sequence shown here is derived from an EMBL/GenBank/DDBJ whole genome shotgun (WGS) entry which is preliminary data.</text>
</comment>
<keyword evidence="3" id="KW-1185">Reference proteome</keyword>
<feature type="chain" id="PRO_5020965626" description="Porin family protein" evidence="1">
    <location>
        <begin position="21"/>
        <end position="190"/>
    </location>
</feature>
<organism evidence="2 3">
    <name type="scientific">Sulfurimonas crateris</name>
    <dbReference type="NCBI Taxonomy" id="2574727"/>
    <lineage>
        <taxon>Bacteria</taxon>
        <taxon>Pseudomonadati</taxon>
        <taxon>Campylobacterota</taxon>
        <taxon>Epsilonproteobacteria</taxon>
        <taxon>Campylobacterales</taxon>
        <taxon>Sulfurimonadaceae</taxon>
        <taxon>Sulfurimonas</taxon>
    </lineage>
</organism>
<dbReference type="Proteomes" id="UP000309561">
    <property type="component" value="Unassembled WGS sequence"/>
</dbReference>
<sequence>MFKKICLTALSAVSVFAMHSAEVNVNNSDLELSARLDMGQFSDNIEPDTIFLGAKYLNADERHSDVRSIDDYQELNFLMQREVSTDFRLGIGAKLNHTKDFVSIPFGVEVVYKLPVTSIIPFYVGASLYAAPEVLSLDKADSFLEYRVTLEAEVIQNAFITAGYRHMDTNYERGDVEYNESLYFGLKVLF</sequence>
<reference evidence="2 3" key="1">
    <citation type="submission" date="2019-04" db="EMBL/GenBank/DDBJ databases">
        <title>Sulfurimonas crateris sp. nov. a facultative anaerobic sulfur-oxidizing chemolithautotrophic bacterium isolated from a terrestrial mud vulcano.</title>
        <authorList>
            <person name="Ratnikova N.M."/>
            <person name="Slobodkin A.I."/>
            <person name="Merkel A.Y."/>
            <person name="Novikov A."/>
            <person name="Bonch-Osmolovskaya E.A."/>
            <person name="Slobodkina G.B."/>
        </authorList>
    </citation>
    <scope>NUCLEOTIDE SEQUENCE [LARGE SCALE GENOMIC DNA]</scope>
    <source>
        <strain evidence="2 3">SN118</strain>
    </source>
</reference>
<evidence type="ECO:0000313" key="3">
    <source>
        <dbReference type="Proteomes" id="UP000309561"/>
    </source>
</evidence>
<dbReference type="EMBL" id="SZPX01000010">
    <property type="protein sequence ID" value="TKI68159.1"/>
    <property type="molecule type" value="Genomic_DNA"/>
</dbReference>